<dbReference type="RefSeq" id="WP_389364173.1">
    <property type="nucleotide sequence ID" value="NZ_JBIACK010000017.1"/>
</dbReference>
<organism evidence="1 2">
    <name type="scientific">Cytobacillus spartinae</name>
    <dbReference type="NCBI Taxonomy" id="3299023"/>
    <lineage>
        <taxon>Bacteria</taxon>
        <taxon>Bacillati</taxon>
        <taxon>Bacillota</taxon>
        <taxon>Bacilli</taxon>
        <taxon>Bacillales</taxon>
        <taxon>Bacillaceae</taxon>
        <taxon>Cytobacillus</taxon>
    </lineage>
</organism>
<protein>
    <submittedName>
        <fullName evidence="1">PilZ domain-containing protein</fullName>
    </submittedName>
</protein>
<accession>A0ABW6KH31</accession>
<dbReference type="EMBL" id="JBIACK010000017">
    <property type="protein sequence ID" value="MFE8703551.1"/>
    <property type="molecule type" value="Genomic_DNA"/>
</dbReference>
<proteinExistence type="predicted"/>
<comment type="caution">
    <text evidence="1">The sequence shown here is derived from an EMBL/GenBank/DDBJ whole genome shotgun (WGS) entry which is preliminary data.</text>
</comment>
<evidence type="ECO:0000313" key="2">
    <source>
        <dbReference type="Proteomes" id="UP001601059"/>
    </source>
</evidence>
<reference evidence="1 2" key="1">
    <citation type="submission" date="2024-08" db="EMBL/GenBank/DDBJ databases">
        <title>Two novel Cytobacillus novel species.</title>
        <authorList>
            <person name="Liu G."/>
        </authorList>
    </citation>
    <scope>NUCLEOTIDE SEQUENCE [LARGE SCALE GENOMIC DNA]</scope>
    <source>
        <strain evidence="1 2">FJAT-54145</strain>
    </source>
</reference>
<gene>
    <name evidence="1" type="ORF">ACFYKX_23585</name>
</gene>
<evidence type="ECO:0000313" key="1">
    <source>
        <dbReference type="EMBL" id="MFE8703551.1"/>
    </source>
</evidence>
<dbReference type="Proteomes" id="UP001601059">
    <property type="component" value="Unassembled WGS sequence"/>
</dbReference>
<keyword evidence="2" id="KW-1185">Reference proteome</keyword>
<sequence length="129" mass="14847">MVMYKREEPFRFQFQNPIPGTFKLLSINGVSGQSKAGSVQVLDVSPNGLKFKSTLDLPIERTKFLMEVSFLLNDELVRVLGEPKWKKREGTSFVYGFVGIDDEETKKEIIERLKQYAKKISTDLKNKNK</sequence>
<name>A0ABW6KH31_9BACI</name>